<evidence type="ECO:0000313" key="3">
    <source>
        <dbReference type="EMBL" id="MFC4694978.1"/>
    </source>
</evidence>
<dbReference type="EMBL" id="JBHSGR010000018">
    <property type="protein sequence ID" value="MFC4694978.1"/>
    <property type="molecule type" value="Genomic_DNA"/>
</dbReference>
<dbReference type="RefSeq" id="WP_387991001.1">
    <property type="nucleotide sequence ID" value="NZ_JBHSGR010000018.1"/>
</dbReference>
<evidence type="ECO:0000313" key="4">
    <source>
        <dbReference type="Proteomes" id="UP001596025"/>
    </source>
</evidence>
<evidence type="ECO:0000259" key="2">
    <source>
        <dbReference type="PROSITE" id="PS50056"/>
    </source>
</evidence>
<dbReference type="SUPFAM" id="SSF52799">
    <property type="entry name" value="(Phosphotyrosine protein) phosphatases II"/>
    <property type="match status" value="1"/>
</dbReference>
<keyword evidence="4" id="KW-1185">Reference proteome</keyword>
<evidence type="ECO:0000256" key="1">
    <source>
        <dbReference type="ARBA" id="ARBA00009580"/>
    </source>
</evidence>
<dbReference type="InterPro" id="IPR029021">
    <property type="entry name" value="Prot-tyrosine_phosphatase-like"/>
</dbReference>
<dbReference type="Proteomes" id="UP001596025">
    <property type="component" value="Unassembled WGS sequence"/>
</dbReference>
<dbReference type="InterPro" id="IPR016130">
    <property type="entry name" value="Tyr_Pase_AS"/>
</dbReference>
<name>A0ABV9LNC7_9ACTN</name>
<feature type="domain" description="Tyrosine specific protein phosphatases" evidence="2">
    <location>
        <begin position="108"/>
        <end position="166"/>
    </location>
</feature>
<dbReference type="Pfam" id="PF13350">
    <property type="entry name" value="Y_phosphatase3"/>
    <property type="match status" value="1"/>
</dbReference>
<dbReference type="GO" id="GO:0004725">
    <property type="term" value="F:protein tyrosine phosphatase activity"/>
    <property type="evidence" value="ECO:0007669"/>
    <property type="project" value="UniProtKB-EC"/>
</dbReference>
<dbReference type="EC" id="3.1.3.48" evidence="3"/>
<dbReference type="PANTHER" id="PTHR31126">
    <property type="entry name" value="TYROSINE-PROTEIN PHOSPHATASE"/>
    <property type="match status" value="1"/>
</dbReference>
<dbReference type="PANTHER" id="PTHR31126:SF1">
    <property type="entry name" value="TYROSINE SPECIFIC PROTEIN PHOSPHATASES DOMAIN-CONTAINING PROTEIN"/>
    <property type="match status" value="1"/>
</dbReference>
<dbReference type="InterPro" id="IPR000387">
    <property type="entry name" value="Tyr_Pase_dom"/>
</dbReference>
<dbReference type="PROSITE" id="PS50056">
    <property type="entry name" value="TYR_PHOSPHATASE_2"/>
    <property type="match status" value="1"/>
</dbReference>
<dbReference type="InterPro" id="IPR026893">
    <property type="entry name" value="Tyr/Ser_Pase_IphP-type"/>
</dbReference>
<accession>A0ABV9LNC7</accession>
<comment type="caution">
    <text evidence="3">The sequence shown here is derived from an EMBL/GenBank/DDBJ whole genome shotgun (WGS) entry which is preliminary data.</text>
</comment>
<sequence>MTATYDGLLGFREVAGLRTDDGGRIRPGLLYRSGTPQFLGPEAARRLVADTGIRSTIDLRLPHEVEQEGRGPLDALGIRQSLHPVRVGGVVAPGSAVAPMPGDDPVVDTYLRYLDHGAGAVVGAFRELARPGGLPALVHCTVGKDRTGVVVGLLLTAVGVRRDDVVAEYAAGADDVAPAMERLRGMVSYGDAVDVYPPATWVVEAEAMRRFLAAVDERYGGVRPFLRARGLAPSVVEDLTGVLVEHPDTLRPDQELP</sequence>
<keyword evidence="3" id="KW-0378">Hydrolase</keyword>
<reference evidence="4" key="1">
    <citation type="journal article" date="2019" name="Int. J. Syst. Evol. Microbiol.">
        <title>The Global Catalogue of Microorganisms (GCM) 10K type strain sequencing project: providing services to taxonomists for standard genome sequencing and annotation.</title>
        <authorList>
            <consortium name="The Broad Institute Genomics Platform"/>
            <consortium name="The Broad Institute Genome Sequencing Center for Infectious Disease"/>
            <person name="Wu L."/>
            <person name="Ma J."/>
        </authorList>
    </citation>
    <scope>NUCLEOTIDE SEQUENCE [LARGE SCALE GENOMIC DNA]</scope>
    <source>
        <strain evidence="4">CCUG 62763</strain>
    </source>
</reference>
<proteinExistence type="inferred from homology"/>
<organism evidence="3 4">
    <name type="scientific">Geodermatophilus arenarius</name>
    <dbReference type="NCBI Taxonomy" id="1137990"/>
    <lineage>
        <taxon>Bacteria</taxon>
        <taxon>Bacillati</taxon>
        <taxon>Actinomycetota</taxon>
        <taxon>Actinomycetes</taxon>
        <taxon>Geodermatophilales</taxon>
        <taxon>Geodermatophilaceae</taxon>
        <taxon>Geodermatophilus</taxon>
    </lineage>
</organism>
<dbReference type="PROSITE" id="PS00383">
    <property type="entry name" value="TYR_PHOSPHATASE_1"/>
    <property type="match status" value="1"/>
</dbReference>
<gene>
    <name evidence="3" type="ORF">ACFO3M_16390</name>
</gene>
<protein>
    <submittedName>
        <fullName evidence="3">Tyrosine-protein phosphatase</fullName>
        <ecNumber evidence="3">3.1.3.48</ecNumber>
    </submittedName>
</protein>
<dbReference type="Gene3D" id="3.90.190.10">
    <property type="entry name" value="Protein tyrosine phosphatase superfamily"/>
    <property type="match status" value="1"/>
</dbReference>
<comment type="similarity">
    <text evidence="1">Belongs to the protein-tyrosine phosphatase family.</text>
</comment>